<feature type="compositionally biased region" description="Low complexity" evidence="11">
    <location>
        <begin position="807"/>
        <end position="818"/>
    </location>
</feature>
<comment type="caution">
    <text evidence="14">The sequence shown here is derived from an EMBL/GenBank/DDBJ whole genome shotgun (WGS) entry which is preliminary data.</text>
</comment>
<protein>
    <recommendedName>
        <fullName evidence="9">Cilia- and flagella-associated protein 43</fullName>
    </recommendedName>
</protein>
<dbReference type="GO" id="GO:0060271">
    <property type="term" value="P:cilium assembly"/>
    <property type="evidence" value="ECO:0007669"/>
    <property type="project" value="TreeGrafter"/>
</dbReference>
<evidence type="ECO:0000256" key="6">
    <source>
        <dbReference type="ARBA" id="ARBA00023212"/>
    </source>
</evidence>
<comment type="subcellular location">
    <subcellularLocation>
        <location evidence="1">Cytoplasm</location>
        <location evidence="1">Cytoskeleton</location>
        <location evidence="1">Cilium axoneme</location>
    </subcellularLocation>
</comment>
<accession>A0AAW0EXA3</accession>
<evidence type="ECO:0000256" key="3">
    <source>
        <dbReference type="ARBA" id="ARBA00022574"/>
    </source>
</evidence>
<dbReference type="PANTHER" id="PTHR14885:SF1">
    <property type="entry name" value="CILIA- AND FLAGELLA-ASSOCIATED PROTEIN 43"/>
    <property type="match status" value="1"/>
</dbReference>
<keyword evidence="5 10" id="KW-0175">Coiled coil</keyword>
<organism evidence="14 15">
    <name type="scientific">Novymonas esmeraldas</name>
    <dbReference type="NCBI Taxonomy" id="1808958"/>
    <lineage>
        <taxon>Eukaryota</taxon>
        <taxon>Discoba</taxon>
        <taxon>Euglenozoa</taxon>
        <taxon>Kinetoplastea</taxon>
        <taxon>Metakinetoplastina</taxon>
        <taxon>Trypanosomatida</taxon>
        <taxon>Trypanosomatidae</taxon>
        <taxon>Novymonas</taxon>
    </lineage>
</organism>
<comment type="similarity">
    <text evidence="8">Belongs to the CFAP43 family.</text>
</comment>
<dbReference type="PANTHER" id="PTHR14885">
    <property type="entry name" value="CILIA- AND FLAGELLA-ASSOCIATED PROTEIN 43-RELATED"/>
    <property type="match status" value="1"/>
</dbReference>
<feature type="coiled-coil region" evidence="10">
    <location>
        <begin position="1177"/>
        <end position="1218"/>
    </location>
</feature>
<evidence type="ECO:0000256" key="1">
    <source>
        <dbReference type="ARBA" id="ARBA00004430"/>
    </source>
</evidence>
<dbReference type="SUPFAM" id="SSF50978">
    <property type="entry name" value="WD40 repeat-like"/>
    <property type="match status" value="1"/>
</dbReference>
<dbReference type="EMBL" id="JAECZO010000172">
    <property type="protein sequence ID" value="KAK7198758.1"/>
    <property type="molecule type" value="Genomic_DNA"/>
</dbReference>
<evidence type="ECO:0000313" key="14">
    <source>
        <dbReference type="EMBL" id="KAK7198758.1"/>
    </source>
</evidence>
<dbReference type="Pfam" id="PF23185">
    <property type="entry name" value="CFAP43_N"/>
    <property type="match status" value="1"/>
</dbReference>
<sequence>MAQSVARVIGCNAPGTFAVHGHRIFVPADNGIIVVENGSEHLWLPFPSGKYAVDKLAVSSGGVVCVTERRLRVALHFFDAASLHHLGTTETDISVGVDDLVFSADGAEVFVLASVPALAVSVFRRGSRNATYTLASKLLLEEGEEPLALVAGGANRSVVRCCIRCRGCILGYSHGDDGKSFRRCFSVDVEAACACMSGPDTVCYVAVGGTVHTYSHEGQLCSSVGDSAVAADASSMLVHEGTAVAFTRSGHLVTVNLTDGSHDSRDLGCLPSRDSRIAAASTKELLLSSENGLLSVPVSPAGTTGPQLVKGWAAAPTLRCISVNGGASVAWVLRDGSVALLDKSSARVFTAGVPPRVAVHACAVSASRVAVLFDDATVRCFDCVGGREVWLHTCSDWTPTFLEADGSGNLACCGPDAVRFLRCADDVVTDHGIVRATLLASICLARWVPAETCLLTVCENGDAFLIEAPDDGDAQTTHPAEAVVRNLWRFDFPITDALVCYSSPDVLNLFVHSADHDSKVYTLDRQHEGDTKVSRPLFLIHDHSSGGSCLQRLSDTVVISCGRDGSIAARDLTPYQTLMTPIPPSREKRKPLWLHAVRSSFCGGITTAATADAGTHMVCGGDGGVLQCVALKAPAARATWRELQWTHQEPIRVSAGEAAAPAPQAGDVEPERAALRRGVARVRELWAAAMGDKDADVPLEAFLTPGQREQFAAECDAAVFDMREEHYYHAILNEYLQDTIRQRCSGAMEVARMKVVSMNSPELEVHNFHIHRSTRAEASLSRKAVFLRELQKKMSSGRQAPAGLQIASEASSPAAASPRGTEELDAALLSDADVYTQSRMALQCLLVKGRSLALKDDFNSRFADLQDLKRQSVAQVEERTLRCITIGKQLGGLPAPLFVAVVDAEESPDQLFAVDDTELSAEAQALIPPSKGTLVVSPIDEAALHLWMDGLEKEVERLEVHVALPDFADDTRDTFVPAEERTEEQARTMEAYTKRLKEENDRVEAKKEALRGEFKSLQEKNRDTAAQLDERLRQLRQSRLNTVEGVNEAQLQLALLLQHRLCIEAAHRQHRAIAQRRVALRDGLTGAGAAVAQQKRVLAAAQGQLAEAEGATEGYAGSASASAPFDDGAVGEKLHRRFVRWQRRFEDGKAALPDADAPAPECTAEQWAAFCEHCQAVAELQQLVTAAEAEVQRAAGDVLEAQRHYESIEQEVNTAGDEMDAVRGGMVTRLLDVHALCRLHQGQIQDEGATTATAFSSSNLRWRDDVAQYNDLILQSDEESRALLGKVFARRKLMKLLEWERERLRYGAGTLQLELRQLHTLRVTRQMQEWLSGDGELSEQKTLANIQRHMDLVETNMSRKVEERRGVARRLKSQIAERATENTIVGGHCDDLEDTVRATAAVYSLIETRADGAHASAARTKEIFVTSELEELARSQQEELARLKREVDRLRERTFPSFAVVSKQTR</sequence>
<feature type="coiled-coil region" evidence="10">
    <location>
        <begin position="1426"/>
        <end position="1453"/>
    </location>
</feature>
<feature type="region of interest" description="Disordered" evidence="11">
    <location>
        <begin position="798"/>
        <end position="819"/>
    </location>
</feature>
<dbReference type="Pfam" id="PF23184">
    <property type="entry name" value="WD40_CFAP43"/>
    <property type="match status" value="1"/>
</dbReference>
<feature type="domain" description="Cfap43 second beta-propeller" evidence="12">
    <location>
        <begin position="317"/>
        <end position="645"/>
    </location>
</feature>
<evidence type="ECO:0000313" key="15">
    <source>
        <dbReference type="Proteomes" id="UP001430356"/>
    </source>
</evidence>
<evidence type="ECO:0000256" key="10">
    <source>
        <dbReference type="SAM" id="Coils"/>
    </source>
</evidence>
<evidence type="ECO:0000259" key="12">
    <source>
        <dbReference type="Pfam" id="PF23184"/>
    </source>
</evidence>
<dbReference type="InterPro" id="IPR056296">
    <property type="entry name" value="Cfap43_N"/>
</dbReference>
<reference evidence="14 15" key="1">
    <citation type="journal article" date="2021" name="MBio">
        <title>A New Model Trypanosomatid, Novymonas esmeraldas: Genomic Perception of Its 'Candidatus Pandoraea novymonadis' Endosymbiont.</title>
        <authorList>
            <person name="Zakharova A."/>
            <person name="Saura A."/>
            <person name="Butenko A."/>
            <person name="Podesvova L."/>
            <person name="Warmusova S."/>
            <person name="Kostygov A.Y."/>
            <person name="Nenarokova A."/>
            <person name="Lukes J."/>
            <person name="Opperdoes F.R."/>
            <person name="Yurchenko V."/>
        </authorList>
    </citation>
    <scope>NUCLEOTIDE SEQUENCE [LARGE SCALE GENOMIC DNA]</scope>
    <source>
        <strain evidence="14 15">E262AT.01</strain>
    </source>
</reference>
<keyword evidence="3" id="KW-0853">WD repeat</keyword>
<evidence type="ECO:0000256" key="7">
    <source>
        <dbReference type="ARBA" id="ARBA00023273"/>
    </source>
</evidence>
<dbReference type="Proteomes" id="UP001430356">
    <property type="component" value="Unassembled WGS sequence"/>
</dbReference>
<keyword evidence="7" id="KW-0966">Cell projection</keyword>
<evidence type="ECO:0000256" key="8">
    <source>
        <dbReference type="ARBA" id="ARBA00023605"/>
    </source>
</evidence>
<dbReference type="Pfam" id="PF25828">
    <property type="entry name" value="CC_Cfap43"/>
    <property type="match status" value="2"/>
</dbReference>
<keyword evidence="4" id="KW-0677">Repeat</keyword>
<keyword evidence="2" id="KW-0963">Cytoplasm</keyword>
<evidence type="ECO:0000256" key="11">
    <source>
        <dbReference type="SAM" id="MobiDB-lite"/>
    </source>
</evidence>
<dbReference type="GO" id="GO:0005930">
    <property type="term" value="C:axoneme"/>
    <property type="evidence" value="ECO:0007669"/>
    <property type="project" value="UniProtKB-SubCell"/>
</dbReference>
<feature type="coiled-coil region" evidence="10">
    <location>
        <begin position="982"/>
        <end position="1038"/>
    </location>
</feature>
<name>A0AAW0EXA3_9TRYP</name>
<evidence type="ECO:0000259" key="13">
    <source>
        <dbReference type="Pfam" id="PF23185"/>
    </source>
</evidence>
<dbReference type="InterPro" id="IPR036322">
    <property type="entry name" value="WD40_repeat_dom_sf"/>
</dbReference>
<dbReference type="Gene3D" id="2.130.10.10">
    <property type="entry name" value="YVTN repeat-like/Quinoprotein amine dehydrogenase"/>
    <property type="match status" value="1"/>
</dbReference>
<evidence type="ECO:0000256" key="5">
    <source>
        <dbReference type="ARBA" id="ARBA00023054"/>
    </source>
</evidence>
<gene>
    <name evidence="14" type="ORF">NESM_000840700</name>
</gene>
<dbReference type="InterPro" id="IPR056297">
    <property type="entry name" value="Beta-prop_Cfap43_2nd"/>
</dbReference>
<evidence type="ECO:0000256" key="9">
    <source>
        <dbReference type="ARBA" id="ARBA00023662"/>
    </source>
</evidence>
<feature type="domain" description="Cfap43 N-terminal" evidence="13">
    <location>
        <begin position="8"/>
        <end position="125"/>
    </location>
</feature>
<evidence type="ECO:0000256" key="4">
    <source>
        <dbReference type="ARBA" id="ARBA00022737"/>
    </source>
</evidence>
<proteinExistence type="inferred from homology"/>
<evidence type="ECO:0000256" key="2">
    <source>
        <dbReference type="ARBA" id="ARBA00022490"/>
    </source>
</evidence>
<keyword evidence="15" id="KW-1185">Reference proteome</keyword>
<dbReference type="InterPro" id="IPR015943">
    <property type="entry name" value="WD40/YVTN_repeat-like_dom_sf"/>
</dbReference>
<keyword evidence="6" id="KW-0206">Cytoskeleton</keyword>